<evidence type="ECO:0000313" key="1">
    <source>
        <dbReference type="EMBL" id="TFK75869.1"/>
    </source>
</evidence>
<dbReference type="Proteomes" id="UP000308600">
    <property type="component" value="Unassembled WGS sequence"/>
</dbReference>
<name>A0ACD3BE00_9AGAR</name>
<keyword evidence="2" id="KW-1185">Reference proteome</keyword>
<gene>
    <name evidence="1" type="ORF">BDN72DRAFT_831308</name>
</gene>
<accession>A0ACD3BE00</accession>
<proteinExistence type="predicted"/>
<organism evidence="1 2">
    <name type="scientific">Pluteus cervinus</name>
    <dbReference type="NCBI Taxonomy" id="181527"/>
    <lineage>
        <taxon>Eukaryota</taxon>
        <taxon>Fungi</taxon>
        <taxon>Dikarya</taxon>
        <taxon>Basidiomycota</taxon>
        <taxon>Agaricomycotina</taxon>
        <taxon>Agaricomycetes</taxon>
        <taxon>Agaricomycetidae</taxon>
        <taxon>Agaricales</taxon>
        <taxon>Pluteineae</taxon>
        <taxon>Pluteaceae</taxon>
        <taxon>Pluteus</taxon>
    </lineage>
</organism>
<sequence>MNTTKSPKSQPKSPVQIEDVLNDPPPLTPLESLLLAQAVWELGADDWPAVSKVLCKHPLLSRQKSFFTPQSCHAMYVYLMKQANLDCTEANDAIHAPLNLKLAQRHYQARVEELRQLIATEESNFKTIAAEIQEIRQGLWDEKIQVQPVVTDVPPASVSEVPEAMEQVESDQDPERPPETSPVVVIENVASPGEPVGVETVIEMRQKDDEEKDESDDMDEETDLEETPDKLEIPSTAEVFDGSDLSGVTDTGSPPSLSPNEVEPGSVEDDHPSSSLSFEGKVADEPRIPEPIEPMPEEPTTPSTRPEAVSPMDIDEEEVEMEMPTDEPQEQEEEEEEAAPSDRPSTEPEGATAPTSPVDVETSSPQAGTGENELQLHATPPAQPSQEEAELVPEPASSEMEVEGETTRDASIERVQQELQGHSHPAASSPPPSTLSTLPPPTSASPVPAASDSVEAPKEDGSADVGNEDDITSEEEPLQQTRRATRHRPSITPSAPPGRIRGRGRKAKESRANTETSLAEPSPEVDVIAISPKVEEEDQIPSPAPALEAIAVSTRRRDGKRKVENTDSPRDKKRARDESEPVDEEEAGPSTSVPRPRKRDRTEEQVALKRFQNVIGMLHSQISQHRNGNIFHNPIRNSEAPDYHEIVKRPMDLKTIKVKVKDGVIANSLEYQRDIFLMFANAMMYNRPGSDVYVMAEDMMLESEDYIKSFRQTEGLVRGAHRV</sequence>
<protein>
    <submittedName>
        <fullName evidence="1">Uncharacterized protein</fullName>
    </submittedName>
</protein>
<evidence type="ECO:0000313" key="2">
    <source>
        <dbReference type="Proteomes" id="UP000308600"/>
    </source>
</evidence>
<dbReference type="EMBL" id="ML208261">
    <property type="protein sequence ID" value="TFK75869.1"/>
    <property type="molecule type" value="Genomic_DNA"/>
</dbReference>
<reference evidence="1 2" key="1">
    <citation type="journal article" date="2019" name="Nat. Ecol. Evol.">
        <title>Megaphylogeny resolves global patterns of mushroom evolution.</title>
        <authorList>
            <person name="Varga T."/>
            <person name="Krizsan K."/>
            <person name="Foldi C."/>
            <person name="Dima B."/>
            <person name="Sanchez-Garcia M."/>
            <person name="Sanchez-Ramirez S."/>
            <person name="Szollosi G.J."/>
            <person name="Szarkandi J.G."/>
            <person name="Papp V."/>
            <person name="Albert L."/>
            <person name="Andreopoulos W."/>
            <person name="Angelini C."/>
            <person name="Antonin V."/>
            <person name="Barry K.W."/>
            <person name="Bougher N.L."/>
            <person name="Buchanan P."/>
            <person name="Buyck B."/>
            <person name="Bense V."/>
            <person name="Catcheside P."/>
            <person name="Chovatia M."/>
            <person name="Cooper J."/>
            <person name="Damon W."/>
            <person name="Desjardin D."/>
            <person name="Finy P."/>
            <person name="Geml J."/>
            <person name="Haridas S."/>
            <person name="Hughes K."/>
            <person name="Justo A."/>
            <person name="Karasinski D."/>
            <person name="Kautmanova I."/>
            <person name="Kiss B."/>
            <person name="Kocsube S."/>
            <person name="Kotiranta H."/>
            <person name="LaButti K.M."/>
            <person name="Lechner B.E."/>
            <person name="Liimatainen K."/>
            <person name="Lipzen A."/>
            <person name="Lukacs Z."/>
            <person name="Mihaltcheva S."/>
            <person name="Morgado L.N."/>
            <person name="Niskanen T."/>
            <person name="Noordeloos M.E."/>
            <person name="Ohm R.A."/>
            <person name="Ortiz-Santana B."/>
            <person name="Ovrebo C."/>
            <person name="Racz N."/>
            <person name="Riley R."/>
            <person name="Savchenko A."/>
            <person name="Shiryaev A."/>
            <person name="Soop K."/>
            <person name="Spirin V."/>
            <person name="Szebenyi C."/>
            <person name="Tomsovsky M."/>
            <person name="Tulloss R.E."/>
            <person name="Uehling J."/>
            <person name="Grigoriev I.V."/>
            <person name="Vagvolgyi C."/>
            <person name="Papp T."/>
            <person name="Martin F.M."/>
            <person name="Miettinen O."/>
            <person name="Hibbett D.S."/>
            <person name="Nagy L.G."/>
        </authorList>
    </citation>
    <scope>NUCLEOTIDE SEQUENCE [LARGE SCALE GENOMIC DNA]</scope>
    <source>
        <strain evidence="1 2">NL-1719</strain>
    </source>
</reference>